<proteinExistence type="predicted"/>
<gene>
    <name evidence="1" type="ORF">D9O29_05520</name>
</gene>
<organism evidence="1 2">
    <name type="scientific">Pantoea vagans</name>
    <dbReference type="NCBI Taxonomy" id="470934"/>
    <lineage>
        <taxon>Bacteria</taxon>
        <taxon>Pseudomonadati</taxon>
        <taxon>Pseudomonadota</taxon>
        <taxon>Gammaproteobacteria</taxon>
        <taxon>Enterobacterales</taxon>
        <taxon>Erwiniaceae</taxon>
        <taxon>Pantoea</taxon>
    </lineage>
</organism>
<protein>
    <submittedName>
        <fullName evidence="1">Uncharacterized protein</fullName>
    </submittedName>
</protein>
<keyword evidence="2" id="KW-1185">Reference proteome</keyword>
<name>A0ABY3LIA4_9GAMM</name>
<accession>A0ABY3LIA4</accession>
<dbReference type="Proteomes" id="UP000426772">
    <property type="component" value="Unassembled WGS sequence"/>
</dbReference>
<evidence type="ECO:0000313" key="1">
    <source>
        <dbReference type="EMBL" id="TXL79734.1"/>
    </source>
</evidence>
<comment type="caution">
    <text evidence="1">The sequence shown here is derived from an EMBL/GenBank/DDBJ whole genome shotgun (WGS) entry which is preliminary data.</text>
</comment>
<dbReference type="EMBL" id="RCNL01000002">
    <property type="protein sequence ID" value="TXL79734.1"/>
    <property type="molecule type" value="Genomic_DNA"/>
</dbReference>
<evidence type="ECO:0000313" key="2">
    <source>
        <dbReference type="Proteomes" id="UP000426772"/>
    </source>
</evidence>
<reference evidence="1 2" key="1">
    <citation type="submission" date="2018-10" db="EMBL/GenBank/DDBJ databases">
        <title>Draft genome sequence of Pantoea vagans isolated from corpses of the sugarcane aphid Melanaphis sacchari Zehntner.</title>
        <authorList>
            <person name="Toledo E."/>
            <person name="Pena G."/>
            <person name="Lozano L."/>
        </authorList>
    </citation>
    <scope>NUCLEOTIDE SEQUENCE [LARGE SCALE GENOMIC DNA]</scope>
    <source>
        <strain evidence="1 2">ET-90</strain>
    </source>
</reference>
<sequence>MSNKTSPPLLTRKEMQSLALIHIQSYLNACHCRSRSDVLQALDSWKSTGDELTEFIRNTRIVIISESGTKDL</sequence>
<dbReference type="RefSeq" id="WP_147788689.1">
    <property type="nucleotide sequence ID" value="NZ_RCNL01000002.1"/>
</dbReference>